<evidence type="ECO:0000256" key="1">
    <source>
        <dbReference type="ARBA" id="ARBA00022801"/>
    </source>
</evidence>
<dbReference type="SUPFAM" id="SSF52499">
    <property type="entry name" value="Isochorismatase-like hydrolases"/>
    <property type="match status" value="1"/>
</dbReference>
<dbReference type="Proteomes" id="UP001519295">
    <property type="component" value="Unassembled WGS sequence"/>
</dbReference>
<name>A0ABS4W0N2_9PSEU</name>
<protein>
    <submittedName>
        <fullName evidence="3">Nicotinamidase-related amidase</fullName>
    </submittedName>
</protein>
<dbReference type="RefSeq" id="WP_210032254.1">
    <property type="nucleotide sequence ID" value="NZ_JAGINU010000001.1"/>
</dbReference>
<keyword evidence="1" id="KW-0378">Hydrolase</keyword>
<sequence length="223" mass="22865">MSAGRVPAAAETAVVLVECQQGVLGEGSVLPDLRDASPGLPDAVARLADVARAAGAVVVHATYEGSYGAVDHGTAPLWRLLGPTTRAWAPGSHSTEILPGLRHPDDLVIPRHHGLCPGSGTELFPVLRGLGRRSVVLAGVSLNVALPLAAGEAVHNGFRVLVPRDAVAGTPAAYGEQVLRNTMSMLATVTSVAELAQAWGCLAETSDKTGDDSHSAVTRGVEP</sequence>
<evidence type="ECO:0000313" key="4">
    <source>
        <dbReference type="Proteomes" id="UP001519295"/>
    </source>
</evidence>
<feature type="domain" description="Isochorismatase-like" evidence="2">
    <location>
        <begin position="12"/>
        <end position="194"/>
    </location>
</feature>
<reference evidence="3 4" key="1">
    <citation type="submission" date="2021-03" db="EMBL/GenBank/DDBJ databases">
        <title>Sequencing the genomes of 1000 actinobacteria strains.</title>
        <authorList>
            <person name="Klenk H.-P."/>
        </authorList>
    </citation>
    <scope>NUCLEOTIDE SEQUENCE [LARGE SCALE GENOMIC DNA]</scope>
    <source>
        <strain evidence="3 4">DSM 45256</strain>
    </source>
</reference>
<dbReference type="PANTHER" id="PTHR43540">
    <property type="entry name" value="PEROXYUREIDOACRYLATE/UREIDOACRYLATE AMIDOHYDROLASE-RELATED"/>
    <property type="match status" value="1"/>
</dbReference>
<dbReference type="InterPro" id="IPR036380">
    <property type="entry name" value="Isochorismatase-like_sf"/>
</dbReference>
<dbReference type="EMBL" id="JAGINU010000001">
    <property type="protein sequence ID" value="MBP2369764.1"/>
    <property type="molecule type" value="Genomic_DNA"/>
</dbReference>
<dbReference type="InterPro" id="IPR050272">
    <property type="entry name" value="Isochorismatase-like_hydrls"/>
</dbReference>
<evidence type="ECO:0000313" key="3">
    <source>
        <dbReference type="EMBL" id="MBP2369764.1"/>
    </source>
</evidence>
<evidence type="ECO:0000259" key="2">
    <source>
        <dbReference type="Pfam" id="PF00857"/>
    </source>
</evidence>
<keyword evidence="4" id="KW-1185">Reference proteome</keyword>
<comment type="caution">
    <text evidence="3">The sequence shown here is derived from an EMBL/GenBank/DDBJ whole genome shotgun (WGS) entry which is preliminary data.</text>
</comment>
<gene>
    <name evidence="3" type="ORF">JOF36_005460</name>
</gene>
<organism evidence="3 4">
    <name type="scientific">Pseudonocardia parietis</name>
    <dbReference type="NCBI Taxonomy" id="570936"/>
    <lineage>
        <taxon>Bacteria</taxon>
        <taxon>Bacillati</taxon>
        <taxon>Actinomycetota</taxon>
        <taxon>Actinomycetes</taxon>
        <taxon>Pseudonocardiales</taxon>
        <taxon>Pseudonocardiaceae</taxon>
        <taxon>Pseudonocardia</taxon>
    </lineage>
</organism>
<proteinExistence type="predicted"/>
<accession>A0ABS4W0N2</accession>
<dbReference type="Pfam" id="PF00857">
    <property type="entry name" value="Isochorismatase"/>
    <property type="match status" value="1"/>
</dbReference>
<dbReference type="Gene3D" id="3.40.50.850">
    <property type="entry name" value="Isochorismatase-like"/>
    <property type="match status" value="1"/>
</dbReference>
<dbReference type="InterPro" id="IPR000868">
    <property type="entry name" value="Isochorismatase-like_dom"/>
</dbReference>